<evidence type="ECO:0000313" key="3">
    <source>
        <dbReference type="Proteomes" id="UP001596406"/>
    </source>
</evidence>
<feature type="transmembrane region" description="Helical" evidence="1">
    <location>
        <begin position="75"/>
        <end position="93"/>
    </location>
</feature>
<feature type="transmembrane region" description="Helical" evidence="1">
    <location>
        <begin position="16"/>
        <end position="35"/>
    </location>
</feature>
<feature type="transmembrane region" description="Helical" evidence="1">
    <location>
        <begin position="215"/>
        <end position="235"/>
    </location>
</feature>
<reference evidence="2 3" key="1">
    <citation type="journal article" date="2019" name="Int. J. Syst. Evol. Microbiol.">
        <title>The Global Catalogue of Microorganisms (GCM) 10K type strain sequencing project: providing services to taxonomists for standard genome sequencing and annotation.</title>
        <authorList>
            <consortium name="The Broad Institute Genomics Platform"/>
            <consortium name="The Broad Institute Genome Sequencing Center for Infectious Disease"/>
            <person name="Wu L."/>
            <person name="Ma J."/>
        </authorList>
    </citation>
    <scope>NUCLEOTIDE SEQUENCE [LARGE SCALE GENOMIC DNA]</scope>
    <source>
        <strain evidence="2 3">PSRA2</strain>
    </source>
</reference>
<dbReference type="AlphaFoldDB" id="A0ABD5U393"/>
<keyword evidence="3" id="KW-1185">Reference proteome</keyword>
<dbReference type="InterPro" id="IPR055968">
    <property type="entry name" value="DUF7546"/>
</dbReference>
<accession>A0ABD5U393</accession>
<proteinExistence type="predicted"/>
<dbReference type="Pfam" id="PF24412">
    <property type="entry name" value="DUF7546"/>
    <property type="match status" value="1"/>
</dbReference>
<keyword evidence="1" id="KW-0812">Transmembrane</keyword>
<sequence length="237" mass="24385">MSVATARRLLGRTPDGWWLAAAVLVAEALLVVGYFGATGARPTDPRYVVYPFVWINLGVWALVRTRPSPTTRPRRLAAALLAGGYFLLLAWLSGLVDPPTLLGAATAHAHAHGADHSHAHLTGWQFTPSAPGWGPRVAYVGHTGHVYFVPYLAVGYLGLAYLVYARLLEASAAALPGVVGVVSCLGCSFPVLASLSAGGSTAALAAAALSFDVSTAAYVLAVALLAGAGALAGGWET</sequence>
<feature type="transmembrane region" description="Helical" evidence="1">
    <location>
        <begin position="172"/>
        <end position="195"/>
    </location>
</feature>
<protein>
    <submittedName>
        <fullName evidence="2">Uncharacterized protein</fullName>
    </submittedName>
</protein>
<keyword evidence="1" id="KW-0472">Membrane</keyword>
<keyword evidence="1" id="KW-1133">Transmembrane helix</keyword>
<name>A0ABD5U393_9EURY</name>
<dbReference type="Proteomes" id="UP001596406">
    <property type="component" value="Unassembled WGS sequence"/>
</dbReference>
<feature type="transmembrane region" description="Helical" evidence="1">
    <location>
        <begin position="47"/>
        <end position="63"/>
    </location>
</feature>
<gene>
    <name evidence="2" type="ORF">ACFQHK_00515</name>
</gene>
<feature type="transmembrane region" description="Helical" evidence="1">
    <location>
        <begin position="145"/>
        <end position="165"/>
    </location>
</feature>
<evidence type="ECO:0000256" key="1">
    <source>
        <dbReference type="SAM" id="Phobius"/>
    </source>
</evidence>
<organism evidence="2 3">
    <name type="scientific">Halomarina ordinaria</name>
    <dbReference type="NCBI Taxonomy" id="3033939"/>
    <lineage>
        <taxon>Archaea</taxon>
        <taxon>Methanobacteriati</taxon>
        <taxon>Methanobacteriota</taxon>
        <taxon>Stenosarchaea group</taxon>
        <taxon>Halobacteria</taxon>
        <taxon>Halobacteriales</taxon>
        <taxon>Natronomonadaceae</taxon>
        <taxon>Halomarina</taxon>
    </lineage>
</organism>
<evidence type="ECO:0000313" key="2">
    <source>
        <dbReference type="EMBL" id="MFC6834985.1"/>
    </source>
</evidence>
<comment type="caution">
    <text evidence="2">The sequence shown here is derived from an EMBL/GenBank/DDBJ whole genome shotgun (WGS) entry which is preliminary data.</text>
</comment>
<dbReference type="EMBL" id="JBHSXM010000001">
    <property type="protein sequence ID" value="MFC6834985.1"/>
    <property type="molecule type" value="Genomic_DNA"/>
</dbReference>
<dbReference type="RefSeq" id="WP_304446695.1">
    <property type="nucleotide sequence ID" value="NZ_JARRAH010000001.1"/>
</dbReference>